<proteinExistence type="predicted"/>
<dbReference type="AlphaFoldDB" id="A0A381TB96"/>
<evidence type="ECO:0000313" key="1">
    <source>
        <dbReference type="EMBL" id="SVA11967.1"/>
    </source>
</evidence>
<organism evidence="1">
    <name type="scientific">marine metagenome</name>
    <dbReference type="NCBI Taxonomy" id="408172"/>
    <lineage>
        <taxon>unclassified sequences</taxon>
        <taxon>metagenomes</taxon>
        <taxon>ecological metagenomes</taxon>
    </lineage>
</organism>
<sequence length="289" mass="32930">MMTPEYPEPILLDANPSVAVRYEYGNIQLKLQTQILDGNPTAYRFSIFNQSDSISPLISKIFFPDDTIIVILPVDFFQIEDLGYVAILVPQGDDFEIVKNYFTIEQTGVFEFPTAYIRRKPVMLVGNVSQRIGKIPIVGAKVQIFDSTGVVGNSETNTSGQFEIELRFPFKDRKDLHLTISTGGRYSRWRDRIDFQGEKWLNKSVVLGPSALFISQGMVYRVIQNETPFREGPENGSPIKFFLSEGDIFVAETVAGDQLFGQIEILIEKNGYLQHFEGWIKNKYLKFIQ</sequence>
<reference evidence="1" key="1">
    <citation type="submission" date="2018-05" db="EMBL/GenBank/DDBJ databases">
        <authorList>
            <person name="Lanie J.A."/>
            <person name="Ng W.-L."/>
            <person name="Kazmierczak K.M."/>
            <person name="Andrzejewski T.M."/>
            <person name="Davidsen T.M."/>
            <person name="Wayne K.J."/>
            <person name="Tettelin H."/>
            <person name="Glass J.I."/>
            <person name="Rusch D."/>
            <person name="Podicherti R."/>
            <person name="Tsui H.-C.T."/>
            <person name="Winkler M.E."/>
        </authorList>
    </citation>
    <scope>NUCLEOTIDE SEQUENCE</scope>
</reference>
<dbReference type="EMBL" id="UINC01004122">
    <property type="protein sequence ID" value="SVA11967.1"/>
    <property type="molecule type" value="Genomic_DNA"/>
</dbReference>
<protein>
    <submittedName>
        <fullName evidence="1">Uncharacterized protein</fullName>
    </submittedName>
</protein>
<gene>
    <name evidence="1" type="ORF">METZ01_LOCUS64821</name>
</gene>
<accession>A0A381TB96</accession>
<name>A0A381TB96_9ZZZZ</name>